<accession>A0A8S1TDJ2</accession>
<evidence type="ECO:0000313" key="1">
    <source>
        <dbReference type="EMBL" id="CAD8149928.1"/>
    </source>
</evidence>
<dbReference type="AlphaFoldDB" id="A0A8S1TDJ2"/>
<dbReference type="EMBL" id="CAJJDO010000020">
    <property type="protein sequence ID" value="CAD8149928.1"/>
    <property type="molecule type" value="Genomic_DNA"/>
</dbReference>
<evidence type="ECO:0000313" key="2">
    <source>
        <dbReference type="Proteomes" id="UP000689195"/>
    </source>
</evidence>
<dbReference type="Proteomes" id="UP000689195">
    <property type="component" value="Unassembled WGS sequence"/>
</dbReference>
<organism evidence="1 2">
    <name type="scientific">Paramecium pentaurelia</name>
    <dbReference type="NCBI Taxonomy" id="43138"/>
    <lineage>
        <taxon>Eukaryota</taxon>
        <taxon>Sar</taxon>
        <taxon>Alveolata</taxon>
        <taxon>Ciliophora</taxon>
        <taxon>Intramacronucleata</taxon>
        <taxon>Oligohymenophorea</taxon>
        <taxon>Peniculida</taxon>
        <taxon>Parameciidae</taxon>
        <taxon>Paramecium</taxon>
    </lineage>
</organism>
<reference evidence="1" key="1">
    <citation type="submission" date="2021-01" db="EMBL/GenBank/DDBJ databases">
        <authorList>
            <consortium name="Genoscope - CEA"/>
            <person name="William W."/>
        </authorList>
    </citation>
    <scope>NUCLEOTIDE SEQUENCE</scope>
</reference>
<name>A0A8S1TDJ2_9CILI</name>
<keyword evidence="2" id="KW-1185">Reference proteome</keyword>
<proteinExistence type="predicted"/>
<comment type="caution">
    <text evidence="1">The sequence shown here is derived from an EMBL/GenBank/DDBJ whole genome shotgun (WGS) entry which is preliminary data.</text>
</comment>
<gene>
    <name evidence="1" type="ORF">PPENT_87.1.T0200004</name>
</gene>
<protein>
    <submittedName>
        <fullName evidence="1">Uncharacterized protein</fullName>
    </submittedName>
</protein>
<sequence>MVNMNLRIKSQEVGGINNRQKDELNMRMFIYHNKQTKSQFFQDVIRKQVYRKFELLQQQQR</sequence>